<proteinExistence type="inferred from homology"/>
<keyword evidence="4" id="KW-1185">Reference proteome</keyword>
<dbReference type="PATRIC" id="fig|128780.6.peg.3047"/>
<dbReference type="NCBIfam" id="TIGR00252">
    <property type="entry name" value="YraN family protein"/>
    <property type="match status" value="1"/>
</dbReference>
<evidence type="ECO:0000256" key="1">
    <source>
        <dbReference type="ARBA" id="ARBA00006738"/>
    </source>
</evidence>
<dbReference type="GO" id="GO:0004519">
    <property type="term" value="F:endonuclease activity"/>
    <property type="evidence" value="ECO:0007669"/>
    <property type="project" value="UniProtKB-KW"/>
</dbReference>
<dbReference type="Proteomes" id="UP000061010">
    <property type="component" value="Chromosome"/>
</dbReference>
<dbReference type="InterPro" id="IPR011335">
    <property type="entry name" value="Restrct_endonuc-II-like"/>
</dbReference>
<comment type="similarity">
    <text evidence="1 2">Belongs to the UPF0102 family.</text>
</comment>
<dbReference type="EMBL" id="CP012900">
    <property type="protein sequence ID" value="ALJ29361.1"/>
    <property type="molecule type" value="Genomic_DNA"/>
</dbReference>
<keyword evidence="3" id="KW-0378">Hydrolase</keyword>
<evidence type="ECO:0000313" key="4">
    <source>
        <dbReference type="Proteomes" id="UP000061010"/>
    </source>
</evidence>
<dbReference type="HAMAP" id="MF_00048">
    <property type="entry name" value="UPF0102"/>
    <property type="match status" value="1"/>
</dbReference>
<dbReference type="NCBIfam" id="NF009150">
    <property type="entry name" value="PRK12497.1-3"/>
    <property type="match status" value="1"/>
</dbReference>
<name>A0A0S1B2S8_9GAMM</name>
<dbReference type="OrthoDB" id="9794876at2"/>
<evidence type="ECO:0000256" key="2">
    <source>
        <dbReference type="HAMAP-Rule" id="MF_00048"/>
    </source>
</evidence>
<dbReference type="InterPro" id="IPR011856">
    <property type="entry name" value="tRNA_endonuc-like_dom_sf"/>
</dbReference>
<dbReference type="AlphaFoldDB" id="A0A0S1B2S8"/>
<evidence type="ECO:0000313" key="3">
    <source>
        <dbReference type="EMBL" id="ALJ29361.1"/>
    </source>
</evidence>
<dbReference type="SUPFAM" id="SSF52980">
    <property type="entry name" value="Restriction endonuclease-like"/>
    <property type="match status" value="1"/>
</dbReference>
<dbReference type="GO" id="GO:0003676">
    <property type="term" value="F:nucleic acid binding"/>
    <property type="evidence" value="ECO:0007669"/>
    <property type="project" value="InterPro"/>
</dbReference>
<reference evidence="3 4" key="1">
    <citation type="journal article" date="2015" name="Genome Announc.">
        <title>Complete Genome Sequencing of Stenotrophomonas acidaminiphila ZAC14D2_NAIMI4_2, a Multidrug-Resistant Strain Isolated from Sediments of a Polluted River in Mexico, Uncovers New Antibiotic Resistance Genes and a Novel Class-II Lasso Peptide Biosynthesis Gene Cluster.</title>
        <authorList>
            <person name="Vinuesa P."/>
            <person name="Ochoa-Sanchez L.E."/>
        </authorList>
    </citation>
    <scope>NUCLEOTIDE SEQUENCE [LARGE SCALE GENOMIC DNA]</scope>
    <source>
        <strain evidence="3 4">ZAC14D2_NAIMI4_2</strain>
    </source>
</reference>
<dbReference type="RefSeq" id="WP_054667610.1">
    <property type="nucleotide sequence ID" value="NZ_CP125110.1"/>
</dbReference>
<dbReference type="Gene3D" id="3.40.1350.10">
    <property type="match status" value="1"/>
</dbReference>
<protein>
    <recommendedName>
        <fullName evidence="2">UPF0102 protein AOT14_30110</fullName>
    </recommendedName>
</protein>
<accession>A0A0S1B2S8</accession>
<gene>
    <name evidence="3" type="ORF">AOT14_30110</name>
</gene>
<organism evidence="3 4">
    <name type="scientific">Stenotrophomonas acidaminiphila</name>
    <dbReference type="NCBI Taxonomy" id="128780"/>
    <lineage>
        <taxon>Bacteria</taxon>
        <taxon>Pseudomonadati</taxon>
        <taxon>Pseudomonadota</taxon>
        <taxon>Gammaproteobacteria</taxon>
        <taxon>Lysobacterales</taxon>
        <taxon>Lysobacteraceae</taxon>
        <taxon>Stenotrophomonas</taxon>
    </lineage>
</organism>
<dbReference type="InterPro" id="IPR003509">
    <property type="entry name" value="UPF0102_YraN-like"/>
</dbReference>
<dbReference type="PANTHER" id="PTHR34039">
    <property type="entry name" value="UPF0102 PROTEIN YRAN"/>
    <property type="match status" value="1"/>
</dbReference>
<dbReference type="KEGG" id="sacz:AOT14_30110"/>
<keyword evidence="3" id="KW-0540">Nuclease</keyword>
<keyword evidence="3" id="KW-0255">Endonuclease</keyword>
<sequence>MAADQAARGAAVEAAARRHLERAGLRWLAGNVRYRGGELDLVMADPASGGIVFVEVRYRRSRAFGGGAASVDAGKRRRLLLAAQLYLGAHPAHAQAPCRFDVVEASGEPPQLHWLRDAFRADDG</sequence>
<dbReference type="PANTHER" id="PTHR34039:SF1">
    <property type="entry name" value="UPF0102 PROTEIN YRAN"/>
    <property type="match status" value="1"/>
</dbReference>
<dbReference type="Pfam" id="PF02021">
    <property type="entry name" value="UPF0102"/>
    <property type="match status" value="1"/>
</dbReference>